<feature type="region of interest" description="Disordered" evidence="12">
    <location>
        <begin position="224"/>
        <end position="248"/>
    </location>
</feature>
<dbReference type="PANTHER" id="PTHR11525">
    <property type="entry name" value="FARNESYL-PYROPHOSPHATE SYNTHETASE"/>
    <property type="match status" value="1"/>
</dbReference>
<evidence type="ECO:0000313" key="13">
    <source>
        <dbReference type="EMBL" id="THU85956.1"/>
    </source>
</evidence>
<evidence type="ECO:0000256" key="3">
    <source>
        <dbReference type="ARBA" id="ARBA00012833"/>
    </source>
</evidence>
<feature type="compositionally biased region" description="Basic and acidic residues" evidence="12">
    <location>
        <begin position="339"/>
        <end position="361"/>
    </location>
</feature>
<dbReference type="Pfam" id="PF00348">
    <property type="entry name" value="polyprenyl_synt"/>
    <property type="match status" value="2"/>
</dbReference>
<dbReference type="InterPro" id="IPR039702">
    <property type="entry name" value="FPS1-like"/>
</dbReference>
<evidence type="ECO:0000256" key="4">
    <source>
        <dbReference type="ARBA" id="ARBA00022679"/>
    </source>
</evidence>
<dbReference type="Proteomes" id="UP000297245">
    <property type="component" value="Unassembled WGS sequence"/>
</dbReference>
<evidence type="ECO:0000256" key="10">
    <source>
        <dbReference type="ARBA" id="ARBA00032873"/>
    </source>
</evidence>
<name>A0A4S8LAU4_DENBC</name>
<dbReference type="PROSITE" id="PS00444">
    <property type="entry name" value="POLYPRENYL_SYNTHASE_2"/>
    <property type="match status" value="1"/>
</dbReference>
<evidence type="ECO:0000256" key="6">
    <source>
        <dbReference type="ARBA" id="ARBA00022842"/>
    </source>
</evidence>
<gene>
    <name evidence="13" type="ORF">K435DRAFT_783058</name>
</gene>
<dbReference type="InterPro" id="IPR008949">
    <property type="entry name" value="Isoprenoid_synthase_dom_sf"/>
</dbReference>
<dbReference type="OrthoDB" id="10257492at2759"/>
<dbReference type="InterPro" id="IPR000092">
    <property type="entry name" value="Polyprenyl_synt"/>
</dbReference>
<evidence type="ECO:0000256" key="2">
    <source>
        <dbReference type="ARBA" id="ARBA00012439"/>
    </source>
</evidence>
<sequence>MADKAAIKAARRAKFEDAWNVIRDELVEYAKNNNMPNDAVQWFHKNLEYNVPGGKLNRGMSVVDTAEIIKGRTLNDKEYLQAAVLGWGVELLQAFFLVSDDLMDSSITRRGQPCYYRVPGIGLISINDAFMLESSIYFLLKKHFRSEPYYVDILDLFHETTFQTELGQLIDLISAPEDHVDLNKFSLEKHSLIVIYKTAFYSFYLPVALAMLMCNIPYTSSTSSPPTPLPSSTHNTQSGGDQGISHSSSKTTQSILSTLSLTPTLSTPYFQSLQILIPLGEYFQIQDDYLDFSGLPMEIGKVGTDIVDNKCSWVINTALSLCTPAQRALLDQNYGVKPNSEETAKAEAQRAKAREEGRGEGEEQGYLGEHEKRVKALFEELGIRKLYKEYEEGVVKKLNEMIESLPEPKEGEEGLRREVFTSFLGKIYGRKK</sequence>
<dbReference type="GO" id="GO:0004161">
    <property type="term" value="F:dimethylallyltranstransferase activity"/>
    <property type="evidence" value="ECO:0007669"/>
    <property type="project" value="UniProtKB-EC"/>
</dbReference>
<dbReference type="InterPro" id="IPR033749">
    <property type="entry name" value="Polyprenyl_synt_CS"/>
</dbReference>
<dbReference type="EC" id="2.5.1.10" evidence="2"/>
<keyword evidence="6" id="KW-0460">Magnesium</keyword>
<comment type="cofactor">
    <cofactor evidence="1">
        <name>Mg(2+)</name>
        <dbReference type="ChEBI" id="CHEBI:18420"/>
    </cofactor>
</comment>
<evidence type="ECO:0000256" key="8">
    <source>
        <dbReference type="ARBA" id="ARBA00032424"/>
    </source>
</evidence>
<dbReference type="AlphaFoldDB" id="A0A4S8LAU4"/>
<dbReference type="EC" id="2.5.1.1" evidence="3"/>
<evidence type="ECO:0000256" key="12">
    <source>
        <dbReference type="SAM" id="MobiDB-lite"/>
    </source>
</evidence>
<keyword evidence="14" id="KW-1185">Reference proteome</keyword>
<feature type="region of interest" description="Disordered" evidence="12">
    <location>
        <begin position="338"/>
        <end position="365"/>
    </location>
</feature>
<dbReference type="EMBL" id="ML179520">
    <property type="protein sequence ID" value="THU85956.1"/>
    <property type="molecule type" value="Genomic_DNA"/>
</dbReference>
<keyword evidence="4 11" id="KW-0808">Transferase</keyword>
<dbReference type="SUPFAM" id="SSF48576">
    <property type="entry name" value="Terpenoid synthases"/>
    <property type="match status" value="2"/>
</dbReference>
<dbReference type="Gene3D" id="1.10.600.10">
    <property type="entry name" value="Farnesyl Diphosphate Synthase"/>
    <property type="match status" value="1"/>
</dbReference>
<dbReference type="PROSITE" id="PS00723">
    <property type="entry name" value="POLYPRENYL_SYNTHASE_1"/>
    <property type="match status" value="1"/>
</dbReference>
<organism evidence="13 14">
    <name type="scientific">Dendrothele bispora (strain CBS 962.96)</name>
    <dbReference type="NCBI Taxonomy" id="1314807"/>
    <lineage>
        <taxon>Eukaryota</taxon>
        <taxon>Fungi</taxon>
        <taxon>Dikarya</taxon>
        <taxon>Basidiomycota</taxon>
        <taxon>Agaricomycotina</taxon>
        <taxon>Agaricomycetes</taxon>
        <taxon>Agaricomycetidae</taxon>
        <taxon>Agaricales</taxon>
        <taxon>Agaricales incertae sedis</taxon>
        <taxon>Dendrothele</taxon>
    </lineage>
</organism>
<evidence type="ECO:0000313" key="14">
    <source>
        <dbReference type="Proteomes" id="UP000297245"/>
    </source>
</evidence>
<evidence type="ECO:0000256" key="5">
    <source>
        <dbReference type="ARBA" id="ARBA00022723"/>
    </source>
</evidence>
<protein>
    <recommendedName>
        <fullName evidence="10">(2E,6E)-farnesyl diphosphate synthase</fullName>
        <ecNumber evidence="3">2.5.1.1</ecNumber>
        <ecNumber evidence="2">2.5.1.10</ecNumber>
    </recommendedName>
    <alternativeName>
        <fullName evidence="9">Dimethylallyltranstransferase</fullName>
    </alternativeName>
    <alternativeName>
        <fullName evidence="8">Farnesyl diphosphate synthase</fullName>
    </alternativeName>
    <alternativeName>
        <fullName evidence="7">Geranyltranstransferase</fullName>
    </alternativeName>
</protein>
<evidence type="ECO:0000256" key="1">
    <source>
        <dbReference type="ARBA" id="ARBA00001946"/>
    </source>
</evidence>
<evidence type="ECO:0000256" key="7">
    <source>
        <dbReference type="ARBA" id="ARBA00032380"/>
    </source>
</evidence>
<evidence type="ECO:0000256" key="11">
    <source>
        <dbReference type="RuleBase" id="RU004466"/>
    </source>
</evidence>
<keyword evidence="5" id="KW-0479">Metal-binding</keyword>
<dbReference type="GO" id="GO:0005737">
    <property type="term" value="C:cytoplasm"/>
    <property type="evidence" value="ECO:0007669"/>
    <property type="project" value="TreeGrafter"/>
</dbReference>
<dbReference type="GO" id="GO:0045337">
    <property type="term" value="P:farnesyl diphosphate biosynthetic process"/>
    <property type="evidence" value="ECO:0007669"/>
    <property type="project" value="TreeGrafter"/>
</dbReference>
<evidence type="ECO:0000256" key="9">
    <source>
        <dbReference type="ARBA" id="ARBA00032448"/>
    </source>
</evidence>
<reference evidence="13 14" key="1">
    <citation type="journal article" date="2019" name="Nat. Ecol. Evol.">
        <title>Megaphylogeny resolves global patterns of mushroom evolution.</title>
        <authorList>
            <person name="Varga T."/>
            <person name="Krizsan K."/>
            <person name="Foldi C."/>
            <person name="Dima B."/>
            <person name="Sanchez-Garcia M."/>
            <person name="Sanchez-Ramirez S."/>
            <person name="Szollosi G.J."/>
            <person name="Szarkandi J.G."/>
            <person name="Papp V."/>
            <person name="Albert L."/>
            <person name="Andreopoulos W."/>
            <person name="Angelini C."/>
            <person name="Antonin V."/>
            <person name="Barry K.W."/>
            <person name="Bougher N.L."/>
            <person name="Buchanan P."/>
            <person name="Buyck B."/>
            <person name="Bense V."/>
            <person name="Catcheside P."/>
            <person name="Chovatia M."/>
            <person name="Cooper J."/>
            <person name="Damon W."/>
            <person name="Desjardin D."/>
            <person name="Finy P."/>
            <person name="Geml J."/>
            <person name="Haridas S."/>
            <person name="Hughes K."/>
            <person name="Justo A."/>
            <person name="Karasinski D."/>
            <person name="Kautmanova I."/>
            <person name="Kiss B."/>
            <person name="Kocsube S."/>
            <person name="Kotiranta H."/>
            <person name="LaButti K.M."/>
            <person name="Lechner B.E."/>
            <person name="Liimatainen K."/>
            <person name="Lipzen A."/>
            <person name="Lukacs Z."/>
            <person name="Mihaltcheva S."/>
            <person name="Morgado L.N."/>
            <person name="Niskanen T."/>
            <person name="Noordeloos M.E."/>
            <person name="Ohm R.A."/>
            <person name="Ortiz-Santana B."/>
            <person name="Ovrebo C."/>
            <person name="Racz N."/>
            <person name="Riley R."/>
            <person name="Savchenko A."/>
            <person name="Shiryaev A."/>
            <person name="Soop K."/>
            <person name="Spirin V."/>
            <person name="Szebenyi C."/>
            <person name="Tomsovsky M."/>
            <person name="Tulloss R.E."/>
            <person name="Uehling J."/>
            <person name="Grigoriev I.V."/>
            <person name="Vagvolgyi C."/>
            <person name="Papp T."/>
            <person name="Martin F.M."/>
            <person name="Miettinen O."/>
            <person name="Hibbett D.S."/>
            <person name="Nagy L.G."/>
        </authorList>
    </citation>
    <scope>NUCLEOTIDE SEQUENCE [LARGE SCALE GENOMIC DNA]</scope>
    <source>
        <strain evidence="13 14">CBS 962.96</strain>
    </source>
</reference>
<dbReference type="GO" id="GO:0046872">
    <property type="term" value="F:metal ion binding"/>
    <property type="evidence" value="ECO:0007669"/>
    <property type="project" value="UniProtKB-KW"/>
</dbReference>
<accession>A0A4S8LAU4</accession>
<proteinExistence type="inferred from homology"/>
<dbReference type="CDD" id="cd00685">
    <property type="entry name" value="Trans_IPPS_HT"/>
    <property type="match status" value="1"/>
</dbReference>
<comment type="similarity">
    <text evidence="11">Belongs to the FPP/GGPP synthase family.</text>
</comment>
<dbReference type="PANTHER" id="PTHR11525:SF0">
    <property type="entry name" value="FARNESYL PYROPHOSPHATE SYNTHASE"/>
    <property type="match status" value="1"/>
</dbReference>
<dbReference type="GO" id="GO:0004337">
    <property type="term" value="F:(2E,6E)-farnesyl diphosphate synthase activity"/>
    <property type="evidence" value="ECO:0007669"/>
    <property type="project" value="UniProtKB-EC"/>
</dbReference>